<evidence type="ECO:0000313" key="5">
    <source>
        <dbReference type="Proteomes" id="UP001294412"/>
    </source>
</evidence>
<keyword evidence="1" id="KW-0274">FAD</keyword>
<organism evidence="4 5">
    <name type="scientific">Fulvimarina uroteuthidis</name>
    <dbReference type="NCBI Taxonomy" id="3098149"/>
    <lineage>
        <taxon>Bacteria</taxon>
        <taxon>Pseudomonadati</taxon>
        <taxon>Pseudomonadota</taxon>
        <taxon>Alphaproteobacteria</taxon>
        <taxon>Hyphomicrobiales</taxon>
        <taxon>Aurantimonadaceae</taxon>
        <taxon>Fulvimarina</taxon>
    </lineage>
</organism>
<dbReference type="Gene3D" id="3.30.465.10">
    <property type="match status" value="1"/>
</dbReference>
<reference evidence="4 5" key="1">
    <citation type="submission" date="2023-12" db="EMBL/GenBank/DDBJ databases">
        <title>Description of Novel Strain Fulvimarina sp. 2208YS6-2-32 isolated from Uroteuthis (Photololigo) edulis.</title>
        <authorList>
            <person name="Park J.-S."/>
        </authorList>
    </citation>
    <scope>NUCLEOTIDE SEQUENCE [LARGE SCALE GENOMIC DNA]</scope>
    <source>
        <strain evidence="4 5">2208YS6-2-32</strain>
    </source>
</reference>
<evidence type="ECO:0000259" key="3">
    <source>
        <dbReference type="PROSITE" id="PS51387"/>
    </source>
</evidence>
<dbReference type="RefSeq" id="WP_322185837.1">
    <property type="nucleotide sequence ID" value="NZ_JAXLPB010000001.1"/>
</dbReference>
<dbReference type="Proteomes" id="UP001294412">
    <property type="component" value="Unassembled WGS sequence"/>
</dbReference>
<dbReference type="EMBL" id="JAXLPB010000001">
    <property type="protein sequence ID" value="MDY8108392.1"/>
    <property type="molecule type" value="Genomic_DNA"/>
</dbReference>
<name>A0ABU5HZ38_9HYPH</name>
<feature type="region of interest" description="Disordered" evidence="2">
    <location>
        <begin position="443"/>
        <end position="474"/>
    </location>
</feature>
<evidence type="ECO:0000256" key="2">
    <source>
        <dbReference type="SAM" id="MobiDB-lite"/>
    </source>
</evidence>
<accession>A0ABU5HZ38</accession>
<evidence type="ECO:0000256" key="1">
    <source>
        <dbReference type="ARBA" id="ARBA00022827"/>
    </source>
</evidence>
<comment type="caution">
    <text evidence="4">The sequence shown here is derived from an EMBL/GenBank/DDBJ whole genome shotgun (WGS) entry which is preliminary data.</text>
</comment>
<keyword evidence="1" id="KW-0285">Flavoprotein</keyword>
<dbReference type="PANTHER" id="PTHR43762">
    <property type="entry name" value="L-GULONOLACTONE OXIDASE"/>
    <property type="match status" value="1"/>
</dbReference>
<dbReference type="InterPro" id="IPR010031">
    <property type="entry name" value="FAD_lactone_oxidase-like"/>
</dbReference>
<feature type="domain" description="FAD-binding PCMH-type" evidence="3">
    <location>
        <begin position="16"/>
        <end position="182"/>
    </location>
</feature>
<gene>
    <name evidence="4" type="ORF">U0C82_04395</name>
</gene>
<dbReference type="InterPro" id="IPR006094">
    <property type="entry name" value="Oxid_FAD_bind_N"/>
</dbReference>
<dbReference type="PANTHER" id="PTHR43762:SF1">
    <property type="entry name" value="D-ARABINONO-1,4-LACTONE OXIDASE"/>
    <property type="match status" value="1"/>
</dbReference>
<dbReference type="PROSITE" id="PS51387">
    <property type="entry name" value="FAD_PCMH"/>
    <property type="match status" value="1"/>
</dbReference>
<dbReference type="InterPro" id="IPR016169">
    <property type="entry name" value="FAD-bd_PCMH_sub2"/>
</dbReference>
<protein>
    <submittedName>
        <fullName evidence="4">FAD-binding oxidoreductase</fullName>
    </submittedName>
</protein>
<proteinExistence type="predicted"/>
<dbReference type="InterPro" id="IPR036318">
    <property type="entry name" value="FAD-bd_PCMH-like_sf"/>
</dbReference>
<keyword evidence="5" id="KW-1185">Reference proteome</keyword>
<dbReference type="Pfam" id="PF01565">
    <property type="entry name" value="FAD_binding_4"/>
    <property type="match status" value="1"/>
</dbReference>
<dbReference type="SUPFAM" id="SSF56176">
    <property type="entry name" value="FAD-binding/transporter-associated domain-like"/>
    <property type="match status" value="1"/>
</dbReference>
<dbReference type="InterPro" id="IPR016166">
    <property type="entry name" value="FAD-bd_PCMH"/>
</dbReference>
<sequence length="474" mass="51465">MSDHGDRVRFSSWGGSVASGAHAVSPADFDRASRQPGVRCLPYGNGRSYGDSCLLSGGGMIEARRNARILSFDEETGLLEAEAGILLSEIIAFAGPRGWFPQVLPGTQFVTLGGAIANDIHGKNHHRRGTFGVHVDNLVLMRSDQGRLTCSRTEHADLFAATISGMGLTGLIEEATIRLMRVGSTEICETTTRFDRLEDYFERAEAADERHEYAVAWIDSLATGKRFGRGHLICGDHAASGRRDGVGRPPIASVPLTPPVSPLMGPALKAFNEVYYRKAKPGTHARTVPFDGFFFPLDRVGRWNRLYGPRGLCQHQGVIPDEHGPAGVRALIECAHTHGQGSFLTVLKRFGAIASPGITAFARPGYTLTLDFPNRGARTLALLEELDRITIEAGGAVNPYKHHRMSSATFATSFPRFQDLDALRDRAMVSDFWLRTVGNAAERPVSSNQAEAPSNDTFTLRDDARPAPVGTPAF</sequence>
<feature type="compositionally biased region" description="Polar residues" evidence="2">
    <location>
        <begin position="445"/>
        <end position="458"/>
    </location>
</feature>
<evidence type="ECO:0000313" key="4">
    <source>
        <dbReference type="EMBL" id="MDY8108392.1"/>
    </source>
</evidence>